<dbReference type="InterPro" id="IPR046160">
    <property type="entry name" value="DUF6162"/>
</dbReference>
<organism evidence="2 3">
    <name type="scientific">Pseudomonas entomophila</name>
    <dbReference type="NCBI Taxonomy" id="312306"/>
    <lineage>
        <taxon>Bacteria</taxon>
        <taxon>Pseudomonadati</taxon>
        <taxon>Pseudomonadota</taxon>
        <taxon>Gammaproteobacteria</taxon>
        <taxon>Pseudomonadales</taxon>
        <taxon>Pseudomonadaceae</taxon>
        <taxon>Pseudomonas</taxon>
    </lineage>
</organism>
<gene>
    <name evidence="2" type="ORF">RAH46_13080</name>
</gene>
<dbReference type="GeneID" id="32806331"/>
<keyword evidence="1" id="KW-0472">Membrane</keyword>
<accession>A0ABY9QW12</accession>
<proteinExistence type="predicted"/>
<dbReference type="Proteomes" id="UP001183127">
    <property type="component" value="Chromosome"/>
</dbReference>
<dbReference type="RefSeq" id="WP_011534383.1">
    <property type="nucleotide sequence ID" value="NZ_CP132921.1"/>
</dbReference>
<dbReference type="Pfam" id="PF19659">
    <property type="entry name" value="DUF6162"/>
    <property type="match status" value="1"/>
</dbReference>
<evidence type="ECO:0000313" key="3">
    <source>
        <dbReference type="Proteomes" id="UP001183127"/>
    </source>
</evidence>
<evidence type="ECO:0000256" key="1">
    <source>
        <dbReference type="SAM" id="Phobius"/>
    </source>
</evidence>
<keyword evidence="1" id="KW-0812">Transmembrane</keyword>
<dbReference type="EMBL" id="CP132921">
    <property type="protein sequence ID" value="WMW08232.1"/>
    <property type="molecule type" value="Genomic_DNA"/>
</dbReference>
<keyword evidence="3" id="KW-1185">Reference proteome</keyword>
<protein>
    <submittedName>
        <fullName evidence="2">DUF6162 family protein</fullName>
    </submittedName>
</protein>
<reference evidence="2 3" key="1">
    <citation type="submission" date="2023-08" db="EMBL/GenBank/DDBJ databases">
        <title>Complete Genome Sequence of Pseudomonas entomophila TVIN A01.</title>
        <authorList>
            <person name="Shelke T."/>
            <person name="Mahar N.S."/>
            <person name="Gupta I."/>
            <person name="Gupta V."/>
        </authorList>
    </citation>
    <scope>NUCLEOTIDE SEQUENCE [LARGE SCALE GENOMIC DNA]</scope>
    <source>
        <strain evidence="2 3">TVIN-A01</strain>
    </source>
</reference>
<evidence type="ECO:0000313" key="2">
    <source>
        <dbReference type="EMBL" id="WMW08232.1"/>
    </source>
</evidence>
<sequence>MSRAQVVRPAGAGHETLYVLLAAALILIVAATVVTLRGEREDEVAIAAHQLDARRDLNAAEQGIHTDLWVAVEEIRLLSEETGAAPAVEALAEESLPPFVADASQQSRGSHQWSKLDSGAYLGRSQDAQVAGSFLLIPAQAEGAQPDIWLRRDSSALAPDDLGRDALIAAGWQQVVTHYDAGVTRQHRH</sequence>
<keyword evidence="1" id="KW-1133">Transmembrane helix</keyword>
<name>A0ABY9QW12_9PSED</name>
<feature type="transmembrane region" description="Helical" evidence="1">
    <location>
        <begin position="17"/>
        <end position="36"/>
    </location>
</feature>